<proteinExistence type="inferred from homology"/>
<comment type="subcellular location">
    <subcellularLocation>
        <location evidence="1">Cell membrane</location>
        <topology evidence="1">Multi-pass membrane protein</topology>
    </subcellularLocation>
</comment>
<dbReference type="PANTHER" id="PTHR30472">
    <property type="entry name" value="FERRIC ENTEROBACTIN TRANSPORT SYSTEM PERMEASE PROTEIN"/>
    <property type="match status" value="1"/>
</dbReference>
<comment type="caution">
    <text evidence="9">The sequence shown here is derived from an EMBL/GenBank/DDBJ whole genome shotgun (WGS) entry which is preliminary data.</text>
</comment>
<evidence type="ECO:0000256" key="5">
    <source>
        <dbReference type="ARBA" id="ARBA00022692"/>
    </source>
</evidence>
<keyword evidence="5 8" id="KW-0812">Transmembrane</keyword>
<feature type="transmembrane region" description="Helical" evidence="8">
    <location>
        <begin position="128"/>
        <end position="146"/>
    </location>
</feature>
<evidence type="ECO:0000256" key="4">
    <source>
        <dbReference type="ARBA" id="ARBA00022475"/>
    </source>
</evidence>
<keyword evidence="6 8" id="KW-1133">Transmembrane helix</keyword>
<keyword evidence="3" id="KW-0813">Transport</keyword>
<dbReference type="EMBL" id="BARU01027548">
    <property type="protein sequence ID" value="GAH75104.1"/>
    <property type="molecule type" value="Genomic_DNA"/>
</dbReference>
<feature type="non-terminal residue" evidence="9">
    <location>
        <position position="188"/>
    </location>
</feature>
<feature type="transmembrane region" description="Helical" evidence="8">
    <location>
        <begin position="158"/>
        <end position="179"/>
    </location>
</feature>
<evidence type="ECO:0000256" key="8">
    <source>
        <dbReference type="SAM" id="Phobius"/>
    </source>
</evidence>
<protein>
    <recommendedName>
        <fullName evidence="10">Iron ABC transporter permease</fullName>
    </recommendedName>
</protein>
<dbReference type="InterPro" id="IPR000522">
    <property type="entry name" value="ABC_transptr_permease_BtuC"/>
</dbReference>
<dbReference type="SUPFAM" id="SSF81345">
    <property type="entry name" value="ABC transporter involved in vitamin B12 uptake, BtuC"/>
    <property type="match status" value="1"/>
</dbReference>
<dbReference type="PANTHER" id="PTHR30472:SF25">
    <property type="entry name" value="ABC TRANSPORTER PERMEASE PROTEIN MJ0876-RELATED"/>
    <property type="match status" value="1"/>
</dbReference>
<feature type="transmembrane region" description="Helical" evidence="8">
    <location>
        <begin position="12"/>
        <end position="34"/>
    </location>
</feature>
<keyword evidence="4" id="KW-1003">Cell membrane</keyword>
<dbReference type="AlphaFoldDB" id="X1J9R0"/>
<name>X1J9R0_9ZZZZ</name>
<comment type="similarity">
    <text evidence="2">Belongs to the binding-protein-dependent transport system permease family. FecCD subfamily.</text>
</comment>
<evidence type="ECO:0000256" key="3">
    <source>
        <dbReference type="ARBA" id="ARBA00022448"/>
    </source>
</evidence>
<evidence type="ECO:0008006" key="10">
    <source>
        <dbReference type="Google" id="ProtNLM"/>
    </source>
</evidence>
<evidence type="ECO:0000256" key="2">
    <source>
        <dbReference type="ARBA" id="ARBA00007935"/>
    </source>
</evidence>
<dbReference type="Pfam" id="PF01032">
    <property type="entry name" value="FecCD"/>
    <property type="match status" value="1"/>
</dbReference>
<keyword evidence="7 8" id="KW-0472">Membrane</keyword>
<feature type="transmembrane region" description="Helical" evidence="8">
    <location>
        <begin position="101"/>
        <end position="122"/>
    </location>
</feature>
<accession>X1J9R0</accession>
<sequence length="188" mass="19602">MRTKGYLTARRFWTVMAAGCLFWIAAGLVCLFFGQVKLQPPQVLSILTGGQAAPRDVNIVLMQRLPRVLLGLLAGGGLALAGAVFQALLRNPLATPHTLGVSAGGALGAVVAICLGLQGPVLGGISPVQFFALIGALVNVSIVYALARRSKTLSPLKLLLAGVTLGLICSALIMFVRFISDPLKLVMV</sequence>
<reference evidence="9" key="1">
    <citation type="journal article" date="2014" name="Front. Microbiol.">
        <title>High frequency of phylogenetically diverse reductive dehalogenase-homologous genes in deep subseafloor sedimentary metagenomes.</title>
        <authorList>
            <person name="Kawai M."/>
            <person name="Futagami T."/>
            <person name="Toyoda A."/>
            <person name="Takaki Y."/>
            <person name="Nishi S."/>
            <person name="Hori S."/>
            <person name="Arai W."/>
            <person name="Tsubouchi T."/>
            <person name="Morono Y."/>
            <person name="Uchiyama I."/>
            <person name="Ito T."/>
            <person name="Fujiyama A."/>
            <person name="Inagaki F."/>
            <person name="Takami H."/>
        </authorList>
    </citation>
    <scope>NUCLEOTIDE SEQUENCE</scope>
    <source>
        <strain evidence="9">Expedition CK06-06</strain>
    </source>
</reference>
<feature type="transmembrane region" description="Helical" evidence="8">
    <location>
        <begin position="68"/>
        <end position="89"/>
    </location>
</feature>
<dbReference type="GO" id="GO:0022857">
    <property type="term" value="F:transmembrane transporter activity"/>
    <property type="evidence" value="ECO:0007669"/>
    <property type="project" value="InterPro"/>
</dbReference>
<dbReference type="Gene3D" id="1.10.3470.10">
    <property type="entry name" value="ABC transporter involved in vitamin B12 uptake, BtuC"/>
    <property type="match status" value="1"/>
</dbReference>
<dbReference type="GO" id="GO:0005886">
    <property type="term" value="C:plasma membrane"/>
    <property type="evidence" value="ECO:0007669"/>
    <property type="project" value="UniProtKB-SubCell"/>
</dbReference>
<evidence type="ECO:0000256" key="1">
    <source>
        <dbReference type="ARBA" id="ARBA00004651"/>
    </source>
</evidence>
<gene>
    <name evidence="9" type="ORF">S03H2_44097</name>
</gene>
<evidence type="ECO:0000256" key="6">
    <source>
        <dbReference type="ARBA" id="ARBA00022989"/>
    </source>
</evidence>
<dbReference type="InterPro" id="IPR037294">
    <property type="entry name" value="ABC_BtuC-like"/>
</dbReference>
<evidence type="ECO:0000313" key="9">
    <source>
        <dbReference type="EMBL" id="GAH75104.1"/>
    </source>
</evidence>
<organism evidence="9">
    <name type="scientific">marine sediment metagenome</name>
    <dbReference type="NCBI Taxonomy" id="412755"/>
    <lineage>
        <taxon>unclassified sequences</taxon>
        <taxon>metagenomes</taxon>
        <taxon>ecological metagenomes</taxon>
    </lineage>
</organism>
<evidence type="ECO:0000256" key="7">
    <source>
        <dbReference type="ARBA" id="ARBA00023136"/>
    </source>
</evidence>